<sequence>MTTAPLDLITKLREAEVIPHVLPDGVASIVNGPLLVRYPEYTISKGEAIPRAATLSQPEIEFPEADTSASYTIIMTDPDLLKKHDTLSGQVRHWLETGIKFDATSKRTTLSTQPVARNDYGASKHRYVFIAAKEPAEYTGPQGKDYPLTGPADLKDRMKWSAKQYIQACFLLTEEGLTVEAVGWMEVDADLAATMDNIALTAEAIKNKVLGK</sequence>
<dbReference type="PANTHER" id="PTHR11362:SF82">
    <property type="entry name" value="PHOSPHATIDYLETHANOLAMINE-BINDING PROTEIN 4"/>
    <property type="match status" value="1"/>
</dbReference>
<dbReference type="CDD" id="cd00866">
    <property type="entry name" value="PEBP_euk"/>
    <property type="match status" value="1"/>
</dbReference>
<dbReference type="Proteomes" id="UP001342314">
    <property type="component" value="Unassembled WGS sequence"/>
</dbReference>
<dbReference type="AlphaFoldDB" id="A0AAV5GNK6"/>
<accession>A0AAV5GNK6</accession>
<proteinExistence type="predicted"/>
<evidence type="ECO:0008006" key="3">
    <source>
        <dbReference type="Google" id="ProtNLM"/>
    </source>
</evidence>
<comment type="caution">
    <text evidence="1">The sequence shown here is derived from an EMBL/GenBank/DDBJ whole genome shotgun (WGS) entry which is preliminary data.</text>
</comment>
<dbReference type="PANTHER" id="PTHR11362">
    <property type="entry name" value="PHOSPHATIDYLETHANOLAMINE-BINDING PROTEIN"/>
    <property type="match status" value="1"/>
</dbReference>
<evidence type="ECO:0000313" key="2">
    <source>
        <dbReference type="Proteomes" id="UP001342314"/>
    </source>
</evidence>
<protein>
    <recommendedName>
        <fullName evidence="3">PEBP-like protein</fullName>
    </recommendedName>
</protein>
<dbReference type="InterPro" id="IPR036610">
    <property type="entry name" value="PEBP-like_sf"/>
</dbReference>
<organism evidence="1 2">
    <name type="scientific">Rhodotorula paludigena</name>
    <dbReference type="NCBI Taxonomy" id="86838"/>
    <lineage>
        <taxon>Eukaryota</taxon>
        <taxon>Fungi</taxon>
        <taxon>Dikarya</taxon>
        <taxon>Basidiomycota</taxon>
        <taxon>Pucciniomycotina</taxon>
        <taxon>Microbotryomycetes</taxon>
        <taxon>Sporidiobolales</taxon>
        <taxon>Sporidiobolaceae</taxon>
        <taxon>Rhodotorula</taxon>
    </lineage>
</organism>
<evidence type="ECO:0000313" key="1">
    <source>
        <dbReference type="EMBL" id="GJN91082.1"/>
    </source>
</evidence>
<dbReference type="InterPro" id="IPR008914">
    <property type="entry name" value="PEBP"/>
</dbReference>
<reference evidence="1 2" key="1">
    <citation type="submission" date="2021-12" db="EMBL/GenBank/DDBJ databases">
        <title>High titer production of polyol ester of fatty acids by Rhodotorula paludigena BS15 towards product separation-free biomass refinery.</title>
        <authorList>
            <person name="Mano J."/>
            <person name="Ono H."/>
            <person name="Tanaka T."/>
            <person name="Naito K."/>
            <person name="Sushida H."/>
            <person name="Ike M."/>
            <person name="Tokuyasu K."/>
            <person name="Kitaoka M."/>
        </authorList>
    </citation>
    <scope>NUCLEOTIDE SEQUENCE [LARGE SCALE GENOMIC DNA]</scope>
    <source>
        <strain evidence="1 2">BS15</strain>
    </source>
</reference>
<dbReference type="EMBL" id="BQKY01000008">
    <property type="protein sequence ID" value="GJN91082.1"/>
    <property type="molecule type" value="Genomic_DNA"/>
</dbReference>
<dbReference type="InterPro" id="IPR035810">
    <property type="entry name" value="PEBP_euk"/>
</dbReference>
<dbReference type="Pfam" id="PF01161">
    <property type="entry name" value="PBP"/>
    <property type="match status" value="1"/>
</dbReference>
<dbReference type="Gene3D" id="3.90.280.10">
    <property type="entry name" value="PEBP-like"/>
    <property type="match status" value="1"/>
</dbReference>
<keyword evidence="2" id="KW-1185">Reference proteome</keyword>
<gene>
    <name evidence="1" type="ORF">Rhopal_004098-T1</name>
</gene>
<dbReference type="SUPFAM" id="SSF49777">
    <property type="entry name" value="PEBP-like"/>
    <property type="match status" value="1"/>
</dbReference>
<name>A0AAV5GNK6_9BASI</name>